<evidence type="ECO:0000313" key="1">
    <source>
        <dbReference type="EMBL" id="VCX38291.1"/>
    </source>
</evidence>
<reference evidence="1 2" key="1">
    <citation type="submission" date="2018-10" db="EMBL/GenBank/DDBJ databases">
        <authorList>
            <person name="Ekblom R."/>
            <person name="Jareborg N."/>
        </authorList>
    </citation>
    <scope>NUCLEOTIDE SEQUENCE [LARGE SCALE GENOMIC DNA]</scope>
    <source>
        <tissue evidence="1">Muscle</tissue>
    </source>
</reference>
<sequence length="45" mass="5269">MHESGLLKYILRKIVVAGSYHKTMRQTSFRMTRMDEKNMAPLQNG</sequence>
<organism evidence="1 2">
    <name type="scientific">Gulo gulo</name>
    <name type="common">Wolverine</name>
    <name type="synonym">Gluton</name>
    <dbReference type="NCBI Taxonomy" id="48420"/>
    <lineage>
        <taxon>Eukaryota</taxon>
        <taxon>Metazoa</taxon>
        <taxon>Chordata</taxon>
        <taxon>Craniata</taxon>
        <taxon>Vertebrata</taxon>
        <taxon>Euteleostomi</taxon>
        <taxon>Mammalia</taxon>
        <taxon>Eutheria</taxon>
        <taxon>Laurasiatheria</taxon>
        <taxon>Carnivora</taxon>
        <taxon>Caniformia</taxon>
        <taxon>Musteloidea</taxon>
        <taxon>Mustelidae</taxon>
        <taxon>Guloninae</taxon>
        <taxon>Gulo</taxon>
    </lineage>
</organism>
<proteinExistence type="predicted"/>
<dbReference type="AlphaFoldDB" id="A0A9X9M714"/>
<gene>
    <name evidence="1" type="ORF">BN2614_LOCUS2</name>
</gene>
<keyword evidence="2" id="KW-1185">Reference proteome</keyword>
<accession>A0A9X9M714</accession>
<protein>
    <submittedName>
        <fullName evidence="1">Uncharacterized protein</fullName>
    </submittedName>
</protein>
<dbReference type="EMBL" id="CYRY02043693">
    <property type="protein sequence ID" value="VCX38291.1"/>
    <property type="molecule type" value="Genomic_DNA"/>
</dbReference>
<name>A0A9X9M714_GULGU</name>
<evidence type="ECO:0000313" key="2">
    <source>
        <dbReference type="Proteomes" id="UP000269945"/>
    </source>
</evidence>
<dbReference type="Proteomes" id="UP000269945">
    <property type="component" value="Unassembled WGS sequence"/>
</dbReference>
<comment type="caution">
    <text evidence="1">The sequence shown here is derived from an EMBL/GenBank/DDBJ whole genome shotgun (WGS) entry which is preliminary data.</text>
</comment>